<evidence type="ECO:0008006" key="3">
    <source>
        <dbReference type="Google" id="ProtNLM"/>
    </source>
</evidence>
<dbReference type="OrthoDB" id="345735at2759"/>
<protein>
    <recommendedName>
        <fullName evidence="3">Protein kinase domain-containing protein</fullName>
    </recommendedName>
</protein>
<comment type="caution">
    <text evidence="1">The sequence shown here is derived from an EMBL/GenBank/DDBJ whole genome shotgun (WGS) entry which is preliminary data.</text>
</comment>
<dbReference type="Proteomes" id="UP000692954">
    <property type="component" value="Unassembled WGS sequence"/>
</dbReference>
<keyword evidence="2" id="KW-1185">Reference proteome</keyword>
<accession>A0A8S1RNX2</accession>
<gene>
    <name evidence="1" type="ORF">PSON_ATCC_30995.1.T2510006</name>
</gene>
<name>A0A8S1RNX2_9CILI</name>
<proteinExistence type="predicted"/>
<dbReference type="EMBL" id="CAJJDN010000251">
    <property type="protein sequence ID" value="CAD8129918.1"/>
    <property type="molecule type" value="Genomic_DNA"/>
</dbReference>
<evidence type="ECO:0000313" key="2">
    <source>
        <dbReference type="Proteomes" id="UP000692954"/>
    </source>
</evidence>
<dbReference type="AlphaFoldDB" id="A0A8S1RNX2"/>
<organism evidence="1 2">
    <name type="scientific">Paramecium sonneborni</name>
    <dbReference type="NCBI Taxonomy" id="65129"/>
    <lineage>
        <taxon>Eukaryota</taxon>
        <taxon>Sar</taxon>
        <taxon>Alveolata</taxon>
        <taxon>Ciliophora</taxon>
        <taxon>Intramacronucleata</taxon>
        <taxon>Oligohymenophorea</taxon>
        <taxon>Peniculida</taxon>
        <taxon>Parameciidae</taxon>
        <taxon>Paramecium</taxon>
    </lineage>
</organism>
<sequence length="131" mass="15584">MFIQSYPLQCLAVQKLLSKFYRTFKLQNILTRPLTREVEKLTHHRHPNIISLYGFFIQQNVFTQCLNGPFGRLVCFNEEAIIQMKEIIINYYKLLQNKKLNDKMASNQYQANNNGITIYAFNECHTQRFKT</sequence>
<evidence type="ECO:0000313" key="1">
    <source>
        <dbReference type="EMBL" id="CAD8129918.1"/>
    </source>
</evidence>
<reference evidence="1" key="1">
    <citation type="submission" date="2021-01" db="EMBL/GenBank/DDBJ databases">
        <authorList>
            <consortium name="Genoscope - CEA"/>
            <person name="William W."/>
        </authorList>
    </citation>
    <scope>NUCLEOTIDE SEQUENCE</scope>
</reference>